<sequence length="384" mass="40519">MADGRGRYWARRLLLPLAAAVLALAMAAGSVVLFALGRLNANIRTDHGTEALLGRSHSGAAAAVTGATENILLMGTDSRAGANAQYGHGLADGPARSDTTILLHLPADRSWATAVSIPRDLMVQVPACPRAGGGSYAPRFVQFNWAFELGGASCTIRTVEQLMGLRVDHFATVDFTGFKKMVDAVGGVEVCLPKAVHDRDAKLDLPAGRQLLNGSQALGYVRVRHALGDGSDISRMGRQQAFLAALVQKVDSDGVLLDPTRLYPLLDAATSSLTTDSGLNSLDKLYRLASGLRALPRDRMVFLTVPQAPWAADPNRVALQEPAARQLFTAVRNNRPVAVEPPARPSPLPSARPSAPPSPVVAAPSQPPSPEPLFTGRAANADIC</sequence>
<dbReference type="Proteomes" id="UP000243342">
    <property type="component" value="Unassembled WGS sequence"/>
</dbReference>
<evidence type="ECO:0000313" key="4">
    <source>
        <dbReference type="EMBL" id="OIV38624.1"/>
    </source>
</evidence>
<comment type="caution">
    <text evidence="4">The sequence shown here is derived from an EMBL/GenBank/DDBJ whole genome shotgun (WGS) entry which is preliminary data.</text>
</comment>
<dbReference type="EMBL" id="MLCF01000017">
    <property type="protein sequence ID" value="OIV38624.1"/>
    <property type="molecule type" value="Genomic_DNA"/>
</dbReference>
<organism evidence="4 5">
    <name type="scientific">Mangrovactinospora gilvigrisea</name>
    <dbReference type="NCBI Taxonomy" id="1428644"/>
    <lineage>
        <taxon>Bacteria</taxon>
        <taxon>Bacillati</taxon>
        <taxon>Actinomycetota</taxon>
        <taxon>Actinomycetes</taxon>
        <taxon>Kitasatosporales</taxon>
        <taxon>Streptomycetaceae</taxon>
        <taxon>Mangrovactinospora</taxon>
    </lineage>
</organism>
<dbReference type="RefSeq" id="WP_071655443.1">
    <property type="nucleotide sequence ID" value="NZ_MLCF01000017.1"/>
</dbReference>
<dbReference type="AlphaFoldDB" id="A0A1J7CAS8"/>
<dbReference type="InterPro" id="IPR004474">
    <property type="entry name" value="LytR_CpsA_psr"/>
</dbReference>
<accession>A0A1J7CAS8</accession>
<gene>
    <name evidence="4" type="ORF">BIV57_05075</name>
</gene>
<protein>
    <recommendedName>
        <fullName evidence="3">Cell envelope-related transcriptional attenuator domain-containing protein</fullName>
    </recommendedName>
</protein>
<evidence type="ECO:0000256" key="1">
    <source>
        <dbReference type="ARBA" id="ARBA00006068"/>
    </source>
</evidence>
<proteinExistence type="inferred from homology"/>
<evidence type="ECO:0000313" key="5">
    <source>
        <dbReference type="Proteomes" id="UP000243342"/>
    </source>
</evidence>
<name>A0A1J7CAS8_9ACTN</name>
<dbReference type="PANTHER" id="PTHR33392:SF6">
    <property type="entry name" value="POLYISOPRENYL-TEICHOIC ACID--PEPTIDOGLYCAN TEICHOIC ACID TRANSFERASE TAGU"/>
    <property type="match status" value="1"/>
</dbReference>
<dbReference type="PANTHER" id="PTHR33392">
    <property type="entry name" value="POLYISOPRENYL-TEICHOIC ACID--PEPTIDOGLYCAN TEICHOIC ACID TRANSFERASE TAGU"/>
    <property type="match status" value="1"/>
</dbReference>
<dbReference type="NCBIfam" id="TIGR00350">
    <property type="entry name" value="lytR_cpsA_psr"/>
    <property type="match status" value="1"/>
</dbReference>
<comment type="similarity">
    <text evidence="1">Belongs to the LytR/CpsA/Psr (LCP) family.</text>
</comment>
<feature type="domain" description="Cell envelope-related transcriptional attenuator" evidence="3">
    <location>
        <begin position="96"/>
        <end position="251"/>
    </location>
</feature>
<evidence type="ECO:0000259" key="3">
    <source>
        <dbReference type="Pfam" id="PF03816"/>
    </source>
</evidence>
<dbReference type="STRING" id="1428644.BIV57_05075"/>
<feature type="region of interest" description="Disordered" evidence="2">
    <location>
        <begin position="337"/>
        <end position="384"/>
    </location>
</feature>
<dbReference type="Pfam" id="PF03816">
    <property type="entry name" value="LytR_cpsA_psr"/>
    <property type="match status" value="1"/>
</dbReference>
<evidence type="ECO:0000256" key="2">
    <source>
        <dbReference type="SAM" id="MobiDB-lite"/>
    </source>
</evidence>
<reference evidence="4 5" key="1">
    <citation type="submission" date="2016-10" db="EMBL/GenBank/DDBJ databases">
        <title>Genome sequence of Streptomyces gilvigriseus MUSC 26.</title>
        <authorList>
            <person name="Lee L.-H."/>
            <person name="Ser H.-L."/>
        </authorList>
    </citation>
    <scope>NUCLEOTIDE SEQUENCE [LARGE SCALE GENOMIC DNA]</scope>
    <source>
        <strain evidence="4 5">MUSC 26</strain>
    </source>
</reference>
<dbReference type="InterPro" id="IPR050922">
    <property type="entry name" value="LytR/CpsA/Psr_CW_biosynth"/>
</dbReference>
<keyword evidence="5" id="KW-1185">Reference proteome</keyword>
<dbReference type="Gene3D" id="3.40.630.190">
    <property type="entry name" value="LCP protein"/>
    <property type="match status" value="1"/>
</dbReference>
<feature type="compositionally biased region" description="Pro residues" evidence="2">
    <location>
        <begin position="342"/>
        <end position="371"/>
    </location>
</feature>